<proteinExistence type="predicted"/>
<sequence>MEAKTRPDTNTPWYLSTSCPVLIPEHEALTLPRSEFDAFIQRELEKKRAAAEPKAEKGDPMHFDRTARDAVDETNPFMAGLRLYEPGEEPSRQQTPEGMMRTENNDLAHAKTHPLVDLMAELEDTVSISRLTVLLNEAWAEDPLITLKLIFNARSIHLGKSSRQTFYKCAGWLAANHPLTLVANLRWLSRPTIEKKQKKEAEEGGAEDAVLVDMEKDSDDDPARFDVKHGVAHGYWKDLLNILVLAAAGQLMDPEDNDYDILQSQNRGFSQGKRTAEYSTLLRQEKRAQRKQAKTSELIKTASPGLQTPQRQTPNDRRKKKRLARNEAANNAFSSDAIYRALHLTIARLFAEQLTADLEALRAINANVNEKVKGSSDNSSVSLCGKWAPTHDRFHDRHTFVLSSIAEIMYPRSLLNDSLPVDCSREVYLRHARERYRRDVSALRQHLDVVERKLTAGACSAIDYSKVPSIAMNNYSRLFYVKDEKRFVDYLTRVAEGSVKISGATLLPSTLVRQVWPCVDHFSEDQNLAAQEGNCTSGVHAAALVEQKKRQVMASVADGQWNTLVQRIKDSGTLSSSIAVCDVSGSMSSPTFKDGTCPMHSAIGLSLLVAEVTAPPFGGAFIDFSLTPHVQNVDLSQTFTTKVRSLRSSYWGFDTNFVSVFEDCILPVAVRNAVAPEDMVKRVFVFSDMHFNDADPGCSSESAWQTSYGRIKAKFAEAGYEVPELIFWNLAGGRGGDGPAPKPVTLADVNTTMVSGYSQGMLKVFLDNGGFDDEDDIVEEDEVVITKDEDGDVTETVVKKKKVADPLRTVKKAIGHEAYDMLEVYD</sequence>
<comment type="caution">
    <text evidence="1">The sequence shown here is derived from an EMBL/GenBank/DDBJ whole genome shotgun (WGS) entry which is preliminary data.</text>
</comment>
<accession>A0ACC0VD91</accession>
<dbReference type="EMBL" id="CM047940">
    <property type="protein sequence ID" value="KAI9903738.1"/>
    <property type="molecule type" value="Genomic_DNA"/>
</dbReference>
<keyword evidence="2" id="KW-1185">Reference proteome</keyword>
<evidence type="ECO:0000313" key="1">
    <source>
        <dbReference type="EMBL" id="KAI9903738.1"/>
    </source>
</evidence>
<name>A0ACC0VD91_9HYPO</name>
<dbReference type="Proteomes" id="UP001163324">
    <property type="component" value="Chromosome 1"/>
</dbReference>
<protein>
    <submittedName>
        <fullName evidence="1">Uncharacterized protein</fullName>
    </submittedName>
</protein>
<evidence type="ECO:0000313" key="2">
    <source>
        <dbReference type="Proteomes" id="UP001163324"/>
    </source>
</evidence>
<gene>
    <name evidence="1" type="ORF">N3K66_000267</name>
</gene>
<reference evidence="1" key="1">
    <citation type="submission" date="2022-10" db="EMBL/GenBank/DDBJ databases">
        <title>Complete Genome of Trichothecium roseum strain YXFP-22015, a Plant Pathogen Isolated from Citrus.</title>
        <authorList>
            <person name="Wang Y."/>
            <person name="Zhu L."/>
        </authorList>
    </citation>
    <scope>NUCLEOTIDE SEQUENCE</scope>
    <source>
        <strain evidence="1">YXFP-22015</strain>
    </source>
</reference>
<organism evidence="1 2">
    <name type="scientific">Trichothecium roseum</name>
    <dbReference type="NCBI Taxonomy" id="47278"/>
    <lineage>
        <taxon>Eukaryota</taxon>
        <taxon>Fungi</taxon>
        <taxon>Dikarya</taxon>
        <taxon>Ascomycota</taxon>
        <taxon>Pezizomycotina</taxon>
        <taxon>Sordariomycetes</taxon>
        <taxon>Hypocreomycetidae</taxon>
        <taxon>Hypocreales</taxon>
        <taxon>Hypocreales incertae sedis</taxon>
        <taxon>Trichothecium</taxon>
    </lineage>
</organism>